<gene>
    <name evidence="2" type="ORF">C2G38_2153540</name>
</gene>
<evidence type="ECO:0000313" key="2">
    <source>
        <dbReference type="EMBL" id="RIB30099.1"/>
    </source>
</evidence>
<evidence type="ECO:0000256" key="1">
    <source>
        <dbReference type="SAM" id="SignalP"/>
    </source>
</evidence>
<keyword evidence="3" id="KW-1185">Reference proteome</keyword>
<keyword evidence="1" id="KW-0732">Signal</keyword>
<name>A0A397W9H4_9GLOM</name>
<sequence length="62" mass="7136">MQFIKVFAILILIVQLTIITPSCALERRVWARSPISEVRKRGIELAVTLIYQLTLINNKLNL</sequence>
<dbReference type="AlphaFoldDB" id="A0A397W9H4"/>
<comment type="caution">
    <text evidence="2">The sequence shown here is derived from an EMBL/GenBank/DDBJ whole genome shotgun (WGS) entry which is preliminary data.</text>
</comment>
<evidence type="ECO:0000313" key="3">
    <source>
        <dbReference type="Proteomes" id="UP000266673"/>
    </source>
</evidence>
<dbReference type="Proteomes" id="UP000266673">
    <property type="component" value="Unassembled WGS sequence"/>
</dbReference>
<dbReference type="EMBL" id="QKWP01000021">
    <property type="protein sequence ID" value="RIB30099.1"/>
    <property type="molecule type" value="Genomic_DNA"/>
</dbReference>
<proteinExistence type="predicted"/>
<organism evidence="2 3">
    <name type="scientific">Gigaspora rosea</name>
    <dbReference type="NCBI Taxonomy" id="44941"/>
    <lineage>
        <taxon>Eukaryota</taxon>
        <taxon>Fungi</taxon>
        <taxon>Fungi incertae sedis</taxon>
        <taxon>Mucoromycota</taxon>
        <taxon>Glomeromycotina</taxon>
        <taxon>Glomeromycetes</taxon>
        <taxon>Diversisporales</taxon>
        <taxon>Gigasporaceae</taxon>
        <taxon>Gigaspora</taxon>
    </lineage>
</organism>
<accession>A0A397W9H4</accession>
<protein>
    <submittedName>
        <fullName evidence="2">Uncharacterized protein</fullName>
    </submittedName>
</protein>
<reference evidence="2 3" key="1">
    <citation type="submission" date="2018-06" db="EMBL/GenBank/DDBJ databases">
        <title>Comparative genomics reveals the genomic features of Rhizophagus irregularis, R. cerebriforme, R. diaphanum and Gigaspora rosea, and their symbiotic lifestyle signature.</title>
        <authorList>
            <person name="Morin E."/>
            <person name="San Clemente H."/>
            <person name="Chen E.C.H."/>
            <person name="De La Providencia I."/>
            <person name="Hainaut M."/>
            <person name="Kuo A."/>
            <person name="Kohler A."/>
            <person name="Murat C."/>
            <person name="Tang N."/>
            <person name="Roy S."/>
            <person name="Loubradou J."/>
            <person name="Henrissat B."/>
            <person name="Grigoriev I.V."/>
            <person name="Corradi N."/>
            <person name="Roux C."/>
            <person name="Martin F.M."/>
        </authorList>
    </citation>
    <scope>NUCLEOTIDE SEQUENCE [LARGE SCALE GENOMIC DNA]</scope>
    <source>
        <strain evidence="2 3">DAOM 194757</strain>
    </source>
</reference>
<feature type="signal peptide" evidence="1">
    <location>
        <begin position="1"/>
        <end position="24"/>
    </location>
</feature>
<feature type="chain" id="PRO_5017330661" evidence="1">
    <location>
        <begin position="25"/>
        <end position="62"/>
    </location>
</feature>